<sequence length="39" mass="4139">MGRCGAISSDCCGVMVDFAGAIAILILLRNLYVVFYLGI</sequence>
<keyword evidence="1" id="KW-0812">Transmembrane</keyword>
<protein>
    <submittedName>
        <fullName evidence="2">Uncharacterized protein</fullName>
    </submittedName>
</protein>
<comment type="caution">
    <text evidence="2">The sequence shown here is derived from an EMBL/GenBank/DDBJ whole genome shotgun (WGS) entry which is preliminary data.</text>
</comment>
<keyword evidence="1" id="KW-0472">Membrane</keyword>
<gene>
    <name evidence="2" type="ORF">SALWKB29_1096</name>
</gene>
<dbReference type="EMBL" id="JFZV01000004">
    <property type="protein sequence ID" value="KDN15024.1"/>
    <property type="molecule type" value="Genomic_DNA"/>
</dbReference>
<accession>A0A836Z5M7</accession>
<dbReference type="Proteomes" id="UP000027170">
    <property type="component" value="Unassembled WGS sequence"/>
</dbReference>
<feature type="transmembrane region" description="Helical" evidence="1">
    <location>
        <begin position="18"/>
        <end position="38"/>
    </location>
</feature>
<evidence type="ECO:0000313" key="2">
    <source>
        <dbReference type="EMBL" id="KDN15024.1"/>
    </source>
</evidence>
<keyword evidence="3" id="KW-1185">Reference proteome</keyword>
<dbReference type="AlphaFoldDB" id="A0A836Z5M7"/>
<evidence type="ECO:0000256" key="1">
    <source>
        <dbReference type="SAM" id="Phobius"/>
    </source>
</evidence>
<name>A0A836Z5M7_9NEIS</name>
<reference evidence="2 3" key="1">
    <citation type="submission" date="2014-03" db="EMBL/GenBank/DDBJ databases">
        <title>The genomes of two eusocial bee gut symbionts.</title>
        <authorList>
            <person name="Kwong W.K."/>
            <person name="Engel P."/>
            <person name="Koch H."/>
            <person name="Moran N.A."/>
        </authorList>
    </citation>
    <scope>NUCLEOTIDE SEQUENCE [LARGE SCALE GENOMIC DNA]</scope>
    <source>
        <strain evidence="3">wkB29</strain>
    </source>
</reference>
<proteinExistence type="predicted"/>
<evidence type="ECO:0000313" key="3">
    <source>
        <dbReference type="Proteomes" id="UP000027170"/>
    </source>
</evidence>
<keyword evidence="1" id="KW-1133">Transmembrane helix</keyword>
<organism evidence="2 3">
    <name type="scientific">Snodgrassella communis</name>
    <dbReference type="NCBI Taxonomy" id="2946699"/>
    <lineage>
        <taxon>Bacteria</taxon>
        <taxon>Pseudomonadati</taxon>
        <taxon>Pseudomonadota</taxon>
        <taxon>Betaproteobacteria</taxon>
        <taxon>Neisseriales</taxon>
        <taxon>Neisseriaceae</taxon>
        <taxon>Snodgrassella</taxon>
    </lineage>
</organism>